<reference evidence="1" key="1">
    <citation type="submission" date="2020-12" db="EMBL/GenBank/DDBJ databases">
        <title>Antrihabitans popcorni sp. nov. and Antrihabitans auranticaus sp. nov., isolated from a larva cave.</title>
        <authorList>
            <person name="Lee S.D."/>
            <person name="Kim I.S."/>
        </authorList>
    </citation>
    <scope>NUCLEOTIDE SEQUENCE</scope>
    <source>
        <strain evidence="1">YC3-6</strain>
    </source>
</reference>
<dbReference type="Gene3D" id="1.25.10.10">
    <property type="entry name" value="Leucine-rich Repeat Variant"/>
    <property type="match status" value="1"/>
</dbReference>
<organism evidence="1 2">
    <name type="scientific">Antrihabitans stalagmiti</name>
    <dbReference type="NCBI Taxonomy" id="2799499"/>
    <lineage>
        <taxon>Bacteria</taxon>
        <taxon>Bacillati</taxon>
        <taxon>Actinomycetota</taxon>
        <taxon>Actinomycetes</taxon>
        <taxon>Mycobacteriales</taxon>
        <taxon>Nocardiaceae</taxon>
        <taxon>Antrihabitans</taxon>
    </lineage>
</organism>
<gene>
    <name evidence="1" type="ORF">JGU71_07590</name>
</gene>
<keyword evidence="2" id="KW-1185">Reference proteome</keyword>
<protein>
    <submittedName>
        <fullName evidence="1">HEAT repeat domain-containing protein</fullName>
    </submittedName>
</protein>
<evidence type="ECO:0000313" key="2">
    <source>
        <dbReference type="Proteomes" id="UP000655868"/>
    </source>
</evidence>
<sequence length="223" mass="25454">MPKGENWLDNLPVRYKEGQNGFELRLARELAAVGVRCYTLESLANGPTTIPPAIPIFVDWLEHLDQKIPGPETRHREVIRVGLIRNLIDPAAKRNRGAIEALFAQLARTNPPLPHIHEYFTLRALDTIAERKDYDRMVRIFRTLTHDDSKICVLHYLGQFKTPEARELILPHVADPLVRYQAIQSLGRIKNPADRALIESYADDPNYQVRNAVKSALKKIPQS</sequence>
<accession>A0A934U242</accession>
<proteinExistence type="predicted"/>
<dbReference type="Pfam" id="PF13646">
    <property type="entry name" value="HEAT_2"/>
    <property type="match status" value="1"/>
</dbReference>
<comment type="caution">
    <text evidence="1">The sequence shown here is derived from an EMBL/GenBank/DDBJ whole genome shotgun (WGS) entry which is preliminary data.</text>
</comment>
<name>A0A934U242_9NOCA</name>
<evidence type="ECO:0000313" key="1">
    <source>
        <dbReference type="EMBL" id="MBJ8338745.1"/>
    </source>
</evidence>
<dbReference type="Proteomes" id="UP000655868">
    <property type="component" value="Unassembled WGS sequence"/>
</dbReference>
<dbReference type="RefSeq" id="WP_199703397.1">
    <property type="nucleotide sequence ID" value="NZ_JAEMNV010000002.1"/>
</dbReference>
<dbReference type="AlphaFoldDB" id="A0A934U242"/>
<dbReference type="SUPFAM" id="SSF48371">
    <property type="entry name" value="ARM repeat"/>
    <property type="match status" value="1"/>
</dbReference>
<dbReference type="EMBL" id="JAEMNV010000002">
    <property type="protein sequence ID" value="MBJ8338745.1"/>
    <property type="molecule type" value="Genomic_DNA"/>
</dbReference>
<dbReference type="InterPro" id="IPR016024">
    <property type="entry name" value="ARM-type_fold"/>
</dbReference>
<dbReference type="InterPro" id="IPR011989">
    <property type="entry name" value="ARM-like"/>
</dbReference>